<sequence>MKKATVFGCVVGVCSLGGAQAADLGARSVYKAPPPVAVATSWAGPYLGLQAGYLSGRRETSFPATGEFHFVDPEGFAGGLVGGFNWQWGRVVAGLEADISYVDARQTIDTGLANPSATQLQSKLDWNGHVRGRLGYAFDNALIFMAGGLAMAGVHDTAFDNLNGVSASWSGTRTGWSLGGGVDWRVARAVTVRLEYLYDNYGTTTLGAQTVGAVNFGERDAKLDAHTVRAGLNLHF</sequence>
<dbReference type="EMBL" id="JACRJB010000027">
    <property type="protein sequence ID" value="MBI5129936.1"/>
    <property type="molecule type" value="Genomic_DNA"/>
</dbReference>
<keyword evidence="2 6" id="KW-0732">Signal</keyword>
<evidence type="ECO:0000256" key="6">
    <source>
        <dbReference type="SAM" id="SignalP"/>
    </source>
</evidence>
<comment type="subcellular location">
    <subcellularLocation>
        <location evidence="1">Cell outer membrane</location>
    </subcellularLocation>
</comment>
<feature type="domain" description="Outer membrane protein beta-barrel" evidence="7">
    <location>
        <begin position="36"/>
        <end position="236"/>
    </location>
</feature>
<dbReference type="PANTHER" id="PTHR34001:SF3">
    <property type="entry name" value="BLL7405 PROTEIN"/>
    <property type="match status" value="1"/>
</dbReference>
<feature type="signal peptide" evidence="6">
    <location>
        <begin position="1"/>
        <end position="21"/>
    </location>
</feature>
<reference evidence="8" key="1">
    <citation type="submission" date="2020-07" db="EMBL/GenBank/DDBJ databases">
        <title>Huge and variable diversity of episymbiotic CPR bacteria and DPANN archaea in groundwater ecosystems.</title>
        <authorList>
            <person name="He C.Y."/>
            <person name="Keren R."/>
            <person name="Whittaker M."/>
            <person name="Farag I.F."/>
            <person name="Doudna J."/>
            <person name="Cate J.H.D."/>
            <person name="Banfield J.F."/>
        </authorList>
    </citation>
    <scope>NUCLEOTIDE SEQUENCE</scope>
    <source>
        <strain evidence="8">NC_groundwater_1818_Pr3_B-0.1um_66_35</strain>
    </source>
</reference>
<dbReference type="GO" id="GO:0009279">
    <property type="term" value="C:cell outer membrane"/>
    <property type="evidence" value="ECO:0007669"/>
    <property type="project" value="UniProtKB-SubCell"/>
</dbReference>
<feature type="chain" id="PRO_5037436297" evidence="6">
    <location>
        <begin position="22"/>
        <end position="236"/>
    </location>
</feature>
<gene>
    <name evidence="8" type="ORF">HZA66_10880</name>
</gene>
<evidence type="ECO:0000313" key="9">
    <source>
        <dbReference type="Proteomes" id="UP000782519"/>
    </source>
</evidence>
<evidence type="ECO:0000256" key="2">
    <source>
        <dbReference type="ARBA" id="ARBA00022729"/>
    </source>
</evidence>
<evidence type="ECO:0000256" key="3">
    <source>
        <dbReference type="ARBA" id="ARBA00023136"/>
    </source>
</evidence>
<evidence type="ECO:0000259" key="7">
    <source>
        <dbReference type="Pfam" id="PF13505"/>
    </source>
</evidence>
<proteinExistence type="inferred from homology"/>
<dbReference type="Gene3D" id="2.40.160.20">
    <property type="match status" value="1"/>
</dbReference>
<dbReference type="AlphaFoldDB" id="A0A933W0Y9"/>
<dbReference type="SUPFAM" id="SSF56925">
    <property type="entry name" value="OMPA-like"/>
    <property type="match status" value="1"/>
</dbReference>
<comment type="caution">
    <text evidence="8">The sequence shown here is derived from an EMBL/GenBank/DDBJ whole genome shotgun (WGS) entry which is preliminary data.</text>
</comment>
<keyword evidence="3" id="KW-0472">Membrane</keyword>
<keyword evidence="4" id="KW-0998">Cell outer membrane</keyword>
<dbReference type="Pfam" id="PF13505">
    <property type="entry name" value="OMP_b-brl"/>
    <property type="match status" value="1"/>
</dbReference>
<name>A0A933W0Y9_RHOPL</name>
<comment type="similarity">
    <text evidence="5">Belongs to the Omp25/RopB family.</text>
</comment>
<dbReference type="PANTHER" id="PTHR34001">
    <property type="entry name" value="BLL7405 PROTEIN"/>
    <property type="match status" value="1"/>
</dbReference>
<evidence type="ECO:0000313" key="8">
    <source>
        <dbReference type="EMBL" id="MBI5129936.1"/>
    </source>
</evidence>
<evidence type="ECO:0000256" key="5">
    <source>
        <dbReference type="ARBA" id="ARBA00038306"/>
    </source>
</evidence>
<dbReference type="InterPro" id="IPR027385">
    <property type="entry name" value="Beta-barrel_OMP"/>
</dbReference>
<evidence type="ECO:0000256" key="1">
    <source>
        <dbReference type="ARBA" id="ARBA00004442"/>
    </source>
</evidence>
<organism evidence="8 9">
    <name type="scientific">Rhodopseudomonas palustris</name>
    <dbReference type="NCBI Taxonomy" id="1076"/>
    <lineage>
        <taxon>Bacteria</taxon>
        <taxon>Pseudomonadati</taxon>
        <taxon>Pseudomonadota</taxon>
        <taxon>Alphaproteobacteria</taxon>
        <taxon>Hyphomicrobiales</taxon>
        <taxon>Nitrobacteraceae</taxon>
        <taxon>Rhodopseudomonas</taxon>
    </lineage>
</organism>
<protein>
    <submittedName>
        <fullName evidence="8">Porin family protein</fullName>
    </submittedName>
</protein>
<accession>A0A933W0Y9</accession>
<dbReference type="InterPro" id="IPR011250">
    <property type="entry name" value="OMP/PagP_B-barrel"/>
</dbReference>
<evidence type="ECO:0000256" key="4">
    <source>
        <dbReference type="ARBA" id="ARBA00023237"/>
    </source>
</evidence>
<dbReference type="Proteomes" id="UP000782519">
    <property type="component" value="Unassembled WGS sequence"/>
</dbReference>
<dbReference type="InterPro" id="IPR051692">
    <property type="entry name" value="OMP-like"/>
</dbReference>